<dbReference type="EMBL" id="CVMT01000001">
    <property type="protein sequence ID" value="CRG83744.1"/>
    <property type="molecule type" value="Genomic_DNA"/>
</dbReference>
<dbReference type="InterPro" id="IPR016169">
    <property type="entry name" value="FAD-bd_PCMH_sub2"/>
</dbReference>
<dbReference type="InterPro" id="IPR006094">
    <property type="entry name" value="Oxid_FAD_bind_N"/>
</dbReference>
<evidence type="ECO:0000256" key="3">
    <source>
        <dbReference type="ARBA" id="ARBA00023002"/>
    </source>
</evidence>
<sequence>MVGLKPAVFLSLAAQGLAYRWFNWQVDITCDATGFFVPDNETDLAAFIKYHYPLKTMIKPVGNGHGFGNLTTCVNDGQTERDSYILSLTNLKDLKIHEENNTVTFGGGWDLVDLIPTLHEHGLQVHNLGSEKVQNYIGAATTGTHGTGKQNQNLANQILGLRIMDAKGDIHVIDKDHDLEAFRVAIGALGIIVEVTVQAEPLSFLKRTNKVVEGPSNITELYEFIAELGEKYEQVNINGPNLIWNSSIQQLVPSTNLTLVYWEETNYTGAANCSVDFCSNDCGPCNRDYTCYDYKMDGIATTPPGICYRGFMGQFEHFFPIENLAAAGIDYFNYAISQGDRLGPYQDIKDVLDAQNVARYESDDVTVITRFVKGDDTWLSPVNKYGLQPNASGIFATLEYSWMPSYNNFTQQWFYQELASEFIPKFGEIYDVRPHWNKMQFHNETYTSTIFPKMNDWLDIQEKMDPQCQFINPFLIHALGIDRCASLFE</sequence>
<dbReference type="AlphaFoldDB" id="A0A0U1LL33"/>
<dbReference type="UniPathway" id="UPA00771">
    <property type="reaction ID" value="UER00766"/>
</dbReference>
<evidence type="ECO:0000256" key="1">
    <source>
        <dbReference type="ARBA" id="ARBA00005083"/>
    </source>
</evidence>
<dbReference type="EC" id="1.1.3.37" evidence="2"/>
<dbReference type="InterPro" id="IPR010031">
    <property type="entry name" value="FAD_lactone_oxidase-like"/>
</dbReference>
<evidence type="ECO:0000256" key="5">
    <source>
        <dbReference type="SAM" id="SignalP"/>
    </source>
</evidence>
<protein>
    <recommendedName>
        <fullName evidence="2">D-arabinono-1,4-lactone oxidase</fullName>
        <ecNumber evidence="2">1.1.3.37</ecNumber>
    </recommendedName>
    <alternativeName>
        <fullName evidence="4">L-galactono-gamma-lactone oxidase</fullName>
    </alternativeName>
</protein>
<dbReference type="SUPFAM" id="SSF56176">
    <property type="entry name" value="FAD-binding/transporter-associated domain-like"/>
    <property type="match status" value="1"/>
</dbReference>
<evidence type="ECO:0000313" key="8">
    <source>
        <dbReference type="Proteomes" id="UP000054383"/>
    </source>
</evidence>
<dbReference type="Gene3D" id="3.30.43.10">
    <property type="entry name" value="Uridine Diphospho-n-acetylenolpyruvylglucosamine Reductase, domain 2"/>
    <property type="match status" value="1"/>
</dbReference>
<name>A0A0U1LL33_TALIS</name>
<dbReference type="PANTHER" id="PTHR43762:SF1">
    <property type="entry name" value="D-ARABINONO-1,4-LACTONE OXIDASE"/>
    <property type="match status" value="1"/>
</dbReference>
<dbReference type="PROSITE" id="PS51387">
    <property type="entry name" value="FAD_PCMH"/>
    <property type="match status" value="1"/>
</dbReference>
<feature type="domain" description="FAD-binding PCMH-type" evidence="6">
    <location>
        <begin position="28"/>
        <end position="202"/>
    </location>
</feature>
<dbReference type="Pfam" id="PF01565">
    <property type="entry name" value="FAD_binding_4"/>
    <property type="match status" value="1"/>
</dbReference>
<dbReference type="GO" id="GO:0003885">
    <property type="term" value="F:D-arabinono-1,4-lactone oxidase activity"/>
    <property type="evidence" value="ECO:0007669"/>
    <property type="project" value="UniProtKB-EC"/>
</dbReference>
<dbReference type="InterPro" id="IPR007173">
    <property type="entry name" value="ALO_C"/>
</dbReference>
<feature type="signal peptide" evidence="5">
    <location>
        <begin position="1"/>
        <end position="18"/>
    </location>
</feature>
<dbReference type="Gene3D" id="3.30.465.10">
    <property type="match status" value="1"/>
</dbReference>
<reference evidence="7 8" key="1">
    <citation type="submission" date="2015-04" db="EMBL/GenBank/DDBJ databases">
        <authorList>
            <person name="Syromyatnikov M.Y."/>
            <person name="Popov V.N."/>
        </authorList>
    </citation>
    <scope>NUCLEOTIDE SEQUENCE [LARGE SCALE GENOMIC DNA]</scope>
    <source>
        <strain evidence="7">WF-38-12</strain>
    </source>
</reference>
<dbReference type="STRING" id="28573.A0A0U1LL33"/>
<accession>A0A0U1LL33</accession>
<evidence type="ECO:0000256" key="2">
    <source>
        <dbReference type="ARBA" id="ARBA00013136"/>
    </source>
</evidence>
<feature type="chain" id="PRO_5006711063" description="D-arabinono-1,4-lactone oxidase" evidence="5">
    <location>
        <begin position="19"/>
        <end position="489"/>
    </location>
</feature>
<keyword evidence="3" id="KW-0560">Oxidoreductase</keyword>
<dbReference type="InterPro" id="IPR016167">
    <property type="entry name" value="FAD-bd_PCMH_sub1"/>
</dbReference>
<dbReference type="OrthoDB" id="610608at2759"/>
<dbReference type="PANTHER" id="PTHR43762">
    <property type="entry name" value="L-GULONOLACTONE OXIDASE"/>
    <property type="match status" value="1"/>
</dbReference>
<comment type="pathway">
    <text evidence="1">Cofactor biosynthesis; D-erythroascorbate biosynthesis; dehydro-D-arabinono-1,4-lactone from D-arabinose: step 2/2.</text>
</comment>
<dbReference type="GO" id="GO:0071949">
    <property type="term" value="F:FAD binding"/>
    <property type="evidence" value="ECO:0007669"/>
    <property type="project" value="InterPro"/>
</dbReference>
<evidence type="ECO:0000313" key="7">
    <source>
        <dbReference type="EMBL" id="CRG83744.1"/>
    </source>
</evidence>
<gene>
    <name evidence="7" type="ORF">PISL3812_01100</name>
</gene>
<keyword evidence="5" id="KW-0732">Signal</keyword>
<dbReference type="InterPro" id="IPR016166">
    <property type="entry name" value="FAD-bd_PCMH"/>
</dbReference>
<dbReference type="InterPro" id="IPR036318">
    <property type="entry name" value="FAD-bd_PCMH-like_sf"/>
</dbReference>
<proteinExistence type="predicted"/>
<dbReference type="Pfam" id="PF04030">
    <property type="entry name" value="ALO"/>
    <property type="match status" value="1"/>
</dbReference>
<dbReference type="OMA" id="SDFCAND"/>
<organism evidence="7 8">
    <name type="scientific">Talaromyces islandicus</name>
    <name type="common">Penicillium islandicum</name>
    <dbReference type="NCBI Taxonomy" id="28573"/>
    <lineage>
        <taxon>Eukaryota</taxon>
        <taxon>Fungi</taxon>
        <taxon>Dikarya</taxon>
        <taxon>Ascomycota</taxon>
        <taxon>Pezizomycotina</taxon>
        <taxon>Eurotiomycetes</taxon>
        <taxon>Eurotiomycetidae</taxon>
        <taxon>Eurotiales</taxon>
        <taxon>Trichocomaceae</taxon>
        <taxon>Talaromyces</taxon>
        <taxon>Talaromyces sect. Islandici</taxon>
    </lineage>
</organism>
<keyword evidence="8" id="KW-1185">Reference proteome</keyword>
<dbReference type="Proteomes" id="UP000054383">
    <property type="component" value="Unassembled WGS sequence"/>
</dbReference>
<dbReference type="GO" id="GO:0016020">
    <property type="term" value="C:membrane"/>
    <property type="evidence" value="ECO:0007669"/>
    <property type="project" value="InterPro"/>
</dbReference>
<evidence type="ECO:0000256" key="4">
    <source>
        <dbReference type="ARBA" id="ARBA00033418"/>
    </source>
</evidence>
<evidence type="ECO:0000259" key="6">
    <source>
        <dbReference type="PROSITE" id="PS51387"/>
    </source>
</evidence>
<dbReference type="Gene3D" id="3.30.70.2520">
    <property type="match status" value="1"/>
</dbReference>